<dbReference type="Proteomes" id="UP000023541">
    <property type="component" value="Unassembled WGS sequence"/>
</dbReference>
<evidence type="ECO:0000313" key="2">
    <source>
        <dbReference type="Proteomes" id="UP000023541"/>
    </source>
</evidence>
<protein>
    <recommendedName>
        <fullName evidence="3">Ig-like domain-containing protein</fullName>
    </recommendedName>
</protein>
<dbReference type="eggNOG" id="COG3291">
    <property type="taxonomic scope" value="Bacteria"/>
</dbReference>
<comment type="caution">
    <text evidence="1">The sequence shown here is derived from an EMBL/GenBank/DDBJ whole genome shotgun (WGS) entry which is preliminary data.</text>
</comment>
<dbReference type="InterPro" id="IPR013783">
    <property type="entry name" value="Ig-like_fold"/>
</dbReference>
<sequence length="643" mass="70493">MKKIIFVVFFLMTYIGFSQDYGFLFKTEVQATAHANLFNASVVTDSPEVYPGIGYNSTPQNVGSIYYDFIELNNNFNTATVNLYSHWISLSDPVSCNSDDTYTYTRNEFINNLVGYNTKDCNFFTIVYPIHIIEPSANEFCPDQEIVLKYGYHWQFSFDGINWNSFPTSLNTKRVTSFTLKELFSLSGIPDSQWQSESNIKFQTGYRTEFTNIRNITIINCSPKLDGPIIDIQPLCSNSINHNDNDNGSFTVTFDRELDDTKQEKMNLQVYRQVGSSFDGYASKVVTKSDFTGTSYTWEPKNLPGGVYKLFWQTKSNNEGFDDINTVPDAYDESNPFTLTTPPALSVSGAPSPVQCFGGNDGSITVTPNGGTPGTPPTSPRYQYSIDNGTTWQQETLFDSLTKGDYTILIKDNNGCEATSAPITVNERFLTIPDVVGLSALITSPTLINGNNGRIAISVSSGSGNYTNYAWTKDGNPFTPPSGSTNTNIINLYEGVYTIVVTDSNGCSSNLETFTLTDPEPIDISINMTPNTVNCSDTKVNLIASATGGFLNSGGDYTYLWDDGTTEASLTNVGIGNYQVTVSDQGGNSQSKSFQVQGPEPITAIPTVSNVGCKNGSDGTIQLTINGGTGQYTVNWTKLFDNT</sequence>
<dbReference type="Pfam" id="PF13573">
    <property type="entry name" value="SprB"/>
    <property type="match status" value="2"/>
</dbReference>
<dbReference type="InterPro" id="IPR025667">
    <property type="entry name" value="SprB_repeat"/>
</dbReference>
<name>A0A023BMJ3_9FLAO</name>
<evidence type="ECO:0008006" key="3">
    <source>
        <dbReference type="Google" id="ProtNLM"/>
    </source>
</evidence>
<gene>
    <name evidence="1" type="ORF">ATO12_11065</name>
</gene>
<reference evidence="1 2" key="1">
    <citation type="submission" date="2014-04" db="EMBL/GenBank/DDBJ databases">
        <title>Aquimarina sp. 22II-S11-z7 Genome Sequencing.</title>
        <authorList>
            <person name="Lai Q."/>
        </authorList>
    </citation>
    <scope>NUCLEOTIDE SEQUENCE [LARGE SCALE GENOMIC DNA]</scope>
    <source>
        <strain evidence="1 2">22II-S11-z7</strain>
    </source>
</reference>
<dbReference type="AlphaFoldDB" id="A0A023BMJ3"/>
<evidence type="ECO:0000313" key="1">
    <source>
        <dbReference type="EMBL" id="EZH71282.1"/>
    </source>
</evidence>
<accession>A0A023BMJ3</accession>
<organism evidence="1 2">
    <name type="scientific">Aquimarina atlantica</name>
    <dbReference type="NCBI Taxonomy" id="1317122"/>
    <lineage>
        <taxon>Bacteria</taxon>
        <taxon>Pseudomonadati</taxon>
        <taxon>Bacteroidota</taxon>
        <taxon>Flavobacteriia</taxon>
        <taxon>Flavobacteriales</taxon>
        <taxon>Flavobacteriaceae</taxon>
        <taxon>Aquimarina</taxon>
    </lineage>
</organism>
<proteinExistence type="predicted"/>
<dbReference type="STRING" id="1317122.ATO12_11065"/>
<feature type="non-terminal residue" evidence="1">
    <location>
        <position position="643"/>
    </location>
</feature>
<dbReference type="Gene3D" id="2.60.40.10">
    <property type="entry name" value="Immunoglobulins"/>
    <property type="match status" value="1"/>
</dbReference>
<keyword evidence="2" id="KW-1185">Reference proteome</keyword>
<dbReference type="EMBL" id="AQRA01000026">
    <property type="protein sequence ID" value="EZH71282.1"/>
    <property type="molecule type" value="Genomic_DNA"/>
</dbReference>
<dbReference type="RefSeq" id="WP_205625264.1">
    <property type="nucleotide sequence ID" value="NZ_AQRA01000026.1"/>
</dbReference>